<dbReference type="RefSeq" id="WP_200175722.1">
    <property type="nucleotide sequence ID" value="NZ_BAABKQ010000001.1"/>
</dbReference>
<dbReference type="PANTHER" id="PTHR30290">
    <property type="entry name" value="PERIPLASMIC BINDING COMPONENT OF ABC TRANSPORTER"/>
    <property type="match status" value="1"/>
</dbReference>
<dbReference type="Gene3D" id="3.40.190.10">
    <property type="entry name" value="Periplasmic binding protein-like II"/>
    <property type="match status" value="1"/>
</dbReference>
<dbReference type="CDD" id="cd00995">
    <property type="entry name" value="PBP2_NikA_DppA_OppA_like"/>
    <property type="match status" value="1"/>
</dbReference>
<dbReference type="PIRSF" id="PIRSF002741">
    <property type="entry name" value="MppA"/>
    <property type="match status" value="1"/>
</dbReference>
<feature type="signal peptide" evidence="1">
    <location>
        <begin position="1"/>
        <end position="28"/>
    </location>
</feature>
<dbReference type="PROSITE" id="PS51257">
    <property type="entry name" value="PROKAR_LIPOPROTEIN"/>
    <property type="match status" value="1"/>
</dbReference>
<evidence type="ECO:0000313" key="4">
    <source>
        <dbReference type="Proteomes" id="UP001500839"/>
    </source>
</evidence>
<dbReference type="Gene3D" id="3.10.105.10">
    <property type="entry name" value="Dipeptide-binding Protein, Domain 3"/>
    <property type="match status" value="1"/>
</dbReference>
<feature type="domain" description="Solute-binding protein family 5" evidence="2">
    <location>
        <begin position="101"/>
        <end position="451"/>
    </location>
</feature>
<name>A0ABP9CZ67_9ACTN</name>
<dbReference type="InterPro" id="IPR039424">
    <property type="entry name" value="SBP_5"/>
</dbReference>
<keyword evidence="1" id="KW-0732">Signal</keyword>
<organism evidence="3 4">
    <name type="scientific">Tomitella cavernea</name>
    <dbReference type="NCBI Taxonomy" id="1387982"/>
    <lineage>
        <taxon>Bacteria</taxon>
        <taxon>Bacillati</taxon>
        <taxon>Actinomycetota</taxon>
        <taxon>Actinomycetes</taxon>
        <taxon>Mycobacteriales</taxon>
        <taxon>Tomitella</taxon>
    </lineage>
</organism>
<dbReference type="InterPro" id="IPR000914">
    <property type="entry name" value="SBP_5_dom"/>
</dbReference>
<dbReference type="Proteomes" id="UP001500839">
    <property type="component" value="Unassembled WGS sequence"/>
</dbReference>
<gene>
    <name evidence="3" type="ORF">GCM10023353_32000</name>
</gene>
<feature type="chain" id="PRO_5046182814" evidence="1">
    <location>
        <begin position="29"/>
        <end position="535"/>
    </location>
</feature>
<dbReference type="Pfam" id="PF00496">
    <property type="entry name" value="SBP_bac_5"/>
    <property type="match status" value="1"/>
</dbReference>
<dbReference type="InterPro" id="IPR030678">
    <property type="entry name" value="Peptide/Ni-bd"/>
</dbReference>
<proteinExistence type="predicted"/>
<reference evidence="4" key="1">
    <citation type="journal article" date="2019" name="Int. J. Syst. Evol. Microbiol.">
        <title>The Global Catalogue of Microorganisms (GCM) 10K type strain sequencing project: providing services to taxonomists for standard genome sequencing and annotation.</title>
        <authorList>
            <consortium name="The Broad Institute Genomics Platform"/>
            <consortium name="The Broad Institute Genome Sequencing Center for Infectious Disease"/>
            <person name="Wu L."/>
            <person name="Ma J."/>
        </authorList>
    </citation>
    <scope>NUCLEOTIDE SEQUENCE [LARGE SCALE GENOMIC DNA]</scope>
    <source>
        <strain evidence="4">JCM 18542</strain>
    </source>
</reference>
<evidence type="ECO:0000259" key="2">
    <source>
        <dbReference type="Pfam" id="PF00496"/>
    </source>
</evidence>
<sequence length="535" mass="57197">MPRPSHIRVGSLLVALAAAATLAGCAGADVPDSSAQSVTNGFIGTQHDDGSPTPGGTLSYATLSGVASLDPADRQDSGSTGGSEMAAIYDLLMRYDPVAKEYVPQLARSLAPNADGSVWTLSLRPDAVFSDGTPVDADAVVWSIRRYLDEKGTQAQVWQESVEHMRPMDATTVEFTLKRPWRQFPFMLASGPGMIVAPSSMATGSFTAIGAGPFTVEQFAPQNRLTLTANPRYWDGPPPLESVQFPVIQGEQPKLDALRNGDIDAAYLRRSDTIHNALSADGIGFLNTVNMGAVGMINQRQGRAASDLRVRKAIVAAIDPDLYNERAEAGAGMPGSALFQSWSTWHSDAPVSGYDPAAAENYLDEAKADGYNGALTYFTTNNSQTQKNALAYKSMLEAVGFTVDIQYAPTIADFIRGIYVDHDFDIAHSGMSVQDEAPFVRLYGNFHSDSASNVLGYANTDMDALLERVQSATDEDAKRVALADVQELVNRTAPLVTLGAGQVLVTWREDVHGITPSADGIMLFDDAWVDSGTNG</sequence>
<dbReference type="SUPFAM" id="SSF53850">
    <property type="entry name" value="Periplasmic binding protein-like II"/>
    <property type="match status" value="1"/>
</dbReference>
<dbReference type="EMBL" id="BAABKQ010000001">
    <property type="protein sequence ID" value="GAA4821365.1"/>
    <property type="molecule type" value="Genomic_DNA"/>
</dbReference>
<evidence type="ECO:0000256" key="1">
    <source>
        <dbReference type="SAM" id="SignalP"/>
    </source>
</evidence>
<comment type="caution">
    <text evidence="3">The sequence shown here is derived from an EMBL/GenBank/DDBJ whole genome shotgun (WGS) entry which is preliminary data.</text>
</comment>
<protein>
    <submittedName>
        <fullName evidence="3">ABC transporter substrate-binding protein</fullName>
    </submittedName>
</protein>
<keyword evidence="4" id="KW-1185">Reference proteome</keyword>
<evidence type="ECO:0000313" key="3">
    <source>
        <dbReference type="EMBL" id="GAA4821365.1"/>
    </source>
</evidence>
<accession>A0ABP9CZ67</accession>